<comment type="caution">
    <text evidence="3">The sequence shown here is derived from an EMBL/GenBank/DDBJ whole genome shotgun (WGS) entry which is preliminary data.</text>
</comment>
<protein>
    <submittedName>
        <fullName evidence="3">Uncharacterized protein</fullName>
    </submittedName>
</protein>
<evidence type="ECO:0000256" key="1">
    <source>
        <dbReference type="SAM" id="Phobius"/>
    </source>
</evidence>
<evidence type="ECO:0000313" key="3">
    <source>
        <dbReference type="EMBL" id="CAK9033663.1"/>
    </source>
</evidence>
<dbReference type="Proteomes" id="UP001642464">
    <property type="component" value="Unassembled WGS sequence"/>
</dbReference>
<feature type="signal peptide" evidence="2">
    <location>
        <begin position="1"/>
        <end position="15"/>
    </location>
</feature>
<organism evidence="3 4">
    <name type="scientific">Durusdinium trenchii</name>
    <dbReference type="NCBI Taxonomy" id="1381693"/>
    <lineage>
        <taxon>Eukaryota</taxon>
        <taxon>Sar</taxon>
        <taxon>Alveolata</taxon>
        <taxon>Dinophyceae</taxon>
        <taxon>Suessiales</taxon>
        <taxon>Symbiodiniaceae</taxon>
        <taxon>Durusdinium</taxon>
    </lineage>
</organism>
<feature type="transmembrane region" description="Helical" evidence="1">
    <location>
        <begin position="31"/>
        <end position="51"/>
    </location>
</feature>
<evidence type="ECO:0000313" key="4">
    <source>
        <dbReference type="Proteomes" id="UP001642464"/>
    </source>
</evidence>
<keyword evidence="1" id="KW-0472">Membrane</keyword>
<sequence length="202" mass="22775">MVGVLWLLLLQHARAENTCSPADENTPEPDWFLYVMAGLLCLVLLMFFWIGRLTKTAPAAKPVVVAHAETQKDEAIVPSRLRELLKAEQDRSAQFRAAATEAQKGMELGMEERNQLYQLLGDGARLLRKMMNKIDDHMEVCPDRVPVMASRHGECWHFDTCHCAEAVVDRNRMRLRYCAYCADPHGLGLPTMLACGLTLTPH</sequence>
<feature type="non-terminal residue" evidence="3">
    <location>
        <position position="1"/>
    </location>
</feature>
<evidence type="ECO:0000256" key="2">
    <source>
        <dbReference type="SAM" id="SignalP"/>
    </source>
</evidence>
<dbReference type="EMBL" id="CAXAMM010014406">
    <property type="protein sequence ID" value="CAK9033663.1"/>
    <property type="molecule type" value="Genomic_DNA"/>
</dbReference>
<keyword evidence="1" id="KW-1133">Transmembrane helix</keyword>
<reference evidence="3 4" key="1">
    <citation type="submission" date="2024-02" db="EMBL/GenBank/DDBJ databases">
        <authorList>
            <person name="Chen Y."/>
            <person name="Shah S."/>
            <person name="Dougan E. K."/>
            <person name="Thang M."/>
            <person name="Chan C."/>
        </authorList>
    </citation>
    <scope>NUCLEOTIDE SEQUENCE [LARGE SCALE GENOMIC DNA]</scope>
</reference>
<keyword evidence="2" id="KW-0732">Signal</keyword>
<gene>
    <name evidence="3" type="ORF">SCF082_LOCUS20577</name>
</gene>
<keyword evidence="4" id="KW-1185">Reference proteome</keyword>
<feature type="non-terminal residue" evidence="3">
    <location>
        <position position="202"/>
    </location>
</feature>
<name>A0ABP0L525_9DINO</name>
<proteinExistence type="predicted"/>
<keyword evidence="1" id="KW-0812">Transmembrane</keyword>
<accession>A0ABP0L525</accession>
<feature type="chain" id="PRO_5045706027" evidence="2">
    <location>
        <begin position="16"/>
        <end position="202"/>
    </location>
</feature>